<sequence>MKLLYPLLLSLAFCSCNAQQLNTVNIKSMAELQEYFRYSPEKDIMISGHRGGMLEGYPENSIASCEKTLSLMPSFFEIDPRLTKDSVLVLMHDATIDRTTTGKGKVSDYTYAELQQFYLKDRQRNVTEYKIPTLDEMLEWGKDKTVFNFDNKGVPWQLYADNLKGKWSKYHNIMLSVRSLEECLFYYKQIDNVVFCCEISNMEMYEAYKNSGIPWNRIMAYVKYTMDPAQQEVYDLLRSHGVMCMTSIHPTADRVKPLEARIEAYKKEIAVNPDIIETDYPADFTGLNVKRSK</sequence>
<dbReference type="CDD" id="cd08566">
    <property type="entry name" value="GDPD_AtGDE_like"/>
    <property type="match status" value="1"/>
</dbReference>
<dbReference type="PROSITE" id="PS51704">
    <property type="entry name" value="GP_PDE"/>
    <property type="match status" value="1"/>
</dbReference>
<dbReference type="GO" id="GO:0008889">
    <property type="term" value="F:glycerophosphodiester phosphodiesterase activity"/>
    <property type="evidence" value="ECO:0007669"/>
    <property type="project" value="TreeGrafter"/>
</dbReference>
<evidence type="ECO:0000256" key="1">
    <source>
        <dbReference type="SAM" id="SignalP"/>
    </source>
</evidence>
<dbReference type="PANTHER" id="PTHR46320:SF1">
    <property type="entry name" value="GLYCEROPHOSPHODIESTER PHOSPHODIESTERASE 1"/>
    <property type="match status" value="1"/>
</dbReference>
<dbReference type="InterPro" id="IPR017946">
    <property type="entry name" value="PLC-like_Pdiesterase_TIM-brl"/>
</dbReference>
<evidence type="ECO:0000259" key="2">
    <source>
        <dbReference type="PROSITE" id="PS51704"/>
    </source>
</evidence>
<dbReference type="AlphaFoldDB" id="A0A212IU25"/>
<dbReference type="Gene3D" id="3.20.20.190">
    <property type="entry name" value="Phosphatidylinositol (PI) phosphodiesterase"/>
    <property type="match status" value="1"/>
</dbReference>
<feature type="domain" description="GP-PDE" evidence="2">
    <location>
        <begin position="44"/>
        <end position="288"/>
    </location>
</feature>
<evidence type="ECO:0000313" key="3">
    <source>
        <dbReference type="EMBL" id="SBV90649.1"/>
    </source>
</evidence>
<feature type="signal peptide" evidence="1">
    <location>
        <begin position="1"/>
        <end position="18"/>
    </location>
</feature>
<dbReference type="GO" id="GO:0070291">
    <property type="term" value="P:N-acylethanolamine metabolic process"/>
    <property type="evidence" value="ECO:0007669"/>
    <property type="project" value="TreeGrafter"/>
</dbReference>
<reference evidence="3" key="1">
    <citation type="submission" date="2016-04" db="EMBL/GenBank/DDBJ databases">
        <authorList>
            <person name="Evans L.H."/>
            <person name="Alamgir A."/>
            <person name="Owens N."/>
            <person name="Weber N.D."/>
            <person name="Virtaneva K."/>
            <person name="Barbian K."/>
            <person name="Babar A."/>
            <person name="Rosenke K."/>
        </authorList>
    </citation>
    <scope>NUCLEOTIDE SEQUENCE</scope>
    <source>
        <strain evidence="3">86-1</strain>
    </source>
</reference>
<dbReference type="PROSITE" id="PS51257">
    <property type="entry name" value="PROKAR_LIPOPROTEIN"/>
    <property type="match status" value="1"/>
</dbReference>
<keyword evidence="1" id="KW-0732">Signal</keyword>
<proteinExistence type="predicted"/>
<gene>
    <name evidence="3" type="ORF">KL86DYS1_10129</name>
</gene>
<dbReference type="EMBL" id="FLUM01000001">
    <property type="protein sequence ID" value="SBV90649.1"/>
    <property type="molecule type" value="Genomic_DNA"/>
</dbReference>
<feature type="chain" id="PRO_5012532850" evidence="1">
    <location>
        <begin position="19"/>
        <end position="293"/>
    </location>
</feature>
<name>A0A212IU25_9BACT</name>
<dbReference type="PANTHER" id="PTHR46320">
    <property type="entry name" value="GLYCEROPHOSPHODIESTER PHOSPHODIESTERASE 1"/>
    <property type="match status" value="1"/>
</dbReference>
<protein>
    <submittedName>
        <fullName evidence="3">Glycerophosphoryl diester phosphodiesterase</fullName>
    </submittedName>
</protein>
<dbReference type="GO" id="GO:0006580">
    <property type="term" value="P:ethanolamine metabolic process"/>
    <property type="evidence" value="ECO:0007669"/>
    <property type="project" value="TreeGrafter"/>
</dbReference>
<accession>A0A212IU25</accession>
<dbReference type="Pfam" id="PF03009">
    <property type="entry name" value="GDPD"/>
    <property type="match status" value="1"/>
</dbReference>
<dbReference type="SUPFAM" id="SSF51695">
    <property type="entry name" value="PLC-like phosphodiesterases"/>
    <property type="match status" value="1"/>
</dbReference>
<dbReference type="InterPro" id="IPR030395">
    <property type="entry name" value="GP_PDE_dom"/>
</dbReference>
<dbReference type="GO" id="GO:0006644">
    <property type="term" value="P:phospholipid metabolic process"/>
    <property type="evidence" value="ECO:0007669"/>
    <property type="project" value="TreeGrafter"/>
</dbReference>
<dbReference type="GO" id="GO:0005886">
    <property type="term" value="C:plasma membrane"/>
    <property type="evidence" value="ECO:0007669"/>
    <property type="project" value="TreeGrafter"/>
</dbReference>
<dbReference type="RefSeq" id="WP_296937860.1">
    <property type="nucleotide sequence ID" value="NZ_LT599032.1"/>
</dbReference>
<organism evidence="3">
    <name type="scientific">uncultured Dysgonomonas sp</name>
    <dbReference type="NCBI Taxonomy" id="206096"/>
    <lineage>
        <taxon>Bacteria</taxon>
        <taxon>Pseudomonadati</taxon>
        <taxon>Bacteroidota</taxon>
        <taxon>Bacteroidia</taxon>
        <taxon>Bacteroidales</taxon>
        <taxon>Dysgonomonadaceae</taxon>
        <taxon>Dysgonomonas</taxon>
        <taxon>environmental samples</taxon>
    </lineage>
</organism>